<feature type="transmembrane region" description="Helical" evidence="1">
    <location>
        <begin position="957"/>
        <end position="978"/>
    </location>
</feature>
<accession>A0ABY7AQE7</accession>
<dbReference type="RefSeq" id="WP_268076003.1">
    <property type="nucleotide sequence ID" value="NZ_CP109965.1"/>
</dbReference>
<feature type="transmembrane region" description="Helical" evidence="1">
    <location>
        <begin position="861"/>
        <end position="880"/>
    </location>
</feature>
<proteinExistence type="predicted"/>
<dbReference type="SUPFAM" id="SSF82693">
    <property type="entry name" value="Multidrug efflux transporter AcrB pore domain, PN1, PN2, PC1 and PC2 subdomains"/>
    <property type="match status" value="2"/>
</dbReference>
<dbReference type="Gene3D" id="3.30.70.1320">
    <property type="entry name" value="Multidrug efflux transporter AcrB pore domain like"/>
    <property type="match status" value="1"/>
</dbReference>
<keyword evidence="1" id="KW-1133">Transmembrane helix</keyword>
<evidence type="ECO:0000313" key="3">
    <source>
        <dbReference type="Proteomes" id="UP001163726"/>
    </source>
</evidence>
<feature type="transmembrane region" description="Helical" evidence="1">
    <location>
        <begin position="388"/>
        <end position="409"/>
    </location>
</feature>
<feature type="transmembrane region" description="Helical" evidence="1">
    <location>
        <begin position="528"/>
        <end position="547"/>
    </location>
</feature>
<keyword evidence="3" id="KW-1185">Reference proteome</keyword>
<feature type="transmembrane region" description="Helical" evidence="1">
    <location>
        <begin position="430"/>
        <end position="450"/>
    </location>
</feature>
<feature type="transmembrane region" description="Helical" evidence="1">
    <location>
        <begin position="334"/>
        <end position="352"/>
    </location>
</feature>
<dbReference type="PANTHER" id="PTHR32063:SF33">
    <property type="entry name" value="RND SUPERFAMILY EFFLUX PUMP PERMEASE COMPONENT"/>
    <property type="match status" value="1"/>
</dbReference>
<keyword evidence="1" id="KW-0472">Membrane</keyword>
<dbReference type="PRINTS" id="PR00702">
    <property type="entry name" value="ACRIFLAVINRP"/>
</dbReference>
<feature type="transmembrane region" description="Helical" evidence="1">
    <location>
        <begin position="15"/>
        <end position="34"/>
    </location>
</feature>
<sequence length="1043" mass="117890">MPANSVLAWWIKNPIAANLAMLTLIIAGVMSYLFSVEKEPFPTVKLPIMDITMRWPGASPRDVEDQIIVRFEEAIKNVEDIKFVVSNAFEGVARVSVIGKERVNKRKFADDIREKINSVNGLPNDADAVIVTERTKREQMIRIALHGYIDELTLNKVAREIRREVASLPLISLVVITGDTNEEVSIEISEKALRQYNLSFDEVANAIRSQSVNLSAGAVRSETETFTLSVRSRAEKQMDFESLTVRQTDDGATLYLKDVAQVVDGLQVSKRYSSFDGEPAILIDVLNSDYMNIPEMSGNVRKYIQNKQSRLPDGLQLTVWEDWNDAYESRLDSIFDNAISGLVLVFTLLLLFLQPKIALWVSMGIGTAFAAAFWLLPAFDVSLNMMSLFAFMMVIGIVVDDAIVIGESIHSAHEKGHHGDEAAFFGVSEVFKPVIFGVLTTMVVFAPMAFLPGSTAEFTRAISIVVVLALAFSLFEALFILPCHLRHLADDTPHKKGKLEKLQQKVANVMHFLADKVYAPLIKVFLQWRYLVVGLFILALFCSIKMLNDNYILQSFEPKIEADTIRLNVTLPENASFDRLQQVLEQMNQGQAQLTEYVQNIDPANESAFIAHYYSQIKGSRVTSFLKLVPQDKRALTTEKATNLLTEMIGDIPDAEEIEFKSTLNERDPKIRFMVQGENLDAISAAVVDLKSHLTQYDDIYMIRDSLDKGSKEITFTLKPGAEMLGINIRDVSKQVRQAFFGQEVQRLPREGGDSRVKVRYSRQEREALDSLYQLKIRTRDKREIPLMSVVDFEMRPGINRIQRRDGQKVVWIWAEYAGDNAWALKRKIQDNFFPEWRKRHPEVSTDRGQNKNQEDFMQTVYYLEGMALLVSYMLLAIAFRSYWQPFLIMSAIPFAFLGSILGHWSHEVYYGAFSMLGILAAAGVVVNDNLVLVDCLNKLKAKGFSAYDATREAGRLRFRAIILTSLTTFIGLIPMLSGDNEQAKFLVPMVVSLAYGVLAATFTTLIFVPCLYLCSLDISNKCKQLVQWWRQLDQVKPVTKSN</sequence>
<dbReference type="SUPFAM" id="SSF82866">
    <property type="entry name" value="Multidrug efflux transporter AcrB transmembrane domain"/>
    <property type="match status" value="2"/>
</dbReference>
<dbReference type="Gene3D" id="1.20.1640.10">
    <property type="entry name" value="Multidrug efflux transporter AcrB transmembrane domain"/>
    <property type="match status" value="2"/>
</dbReference>
<dbReference type="Gene3D" id="3.30.70.1440">
    <property type="entry name" value="Multidrug efflux transporter AcrB pore domain"/>
    <property type="match status" value="1"/>
</dbReference>
<organism evidence="2 3">
    <name type="scientific">Catenovulum adriaticum</name>
    <dbReference type="NCBI Taxonomy" id="2984846"/>
    <lineage>
        <taxon>Bacteria</taxon>
        <taxon>Pseudomonadati</taxon>
        <taxon>Pseudomonadota</taxon>
        <taxon>Gammaproteobacteria</taxon>
        <taxon>Alteromonadales</taxon>
        <taxon>Alteromonadaceae</taxon>
        <taxon>Catenovulum</taxon>
    </lineage>
</organism>
<dbReference type="Proteomes" id="UP001163726">
    <property type="component" value="Chromosome"/>
</dbReference>
<dbReference type="EMBL" id="CP109965">
    <property type="protein sequence ID" value="WAJ71483.1"/>
    <property type="molecule type" value="Genomic_DNA"/>
</dbReference>
<dbReference type="Gene3D" id="3.30.70.1430">
    <property type="entry name" value="Multidrug efflux transporter AcrB pore domain"/>
    <property type="match status" value="2"/>
</dbReference>
<evidence type="ECO:0000313" key="2">
    <source>
        <dbReference type="EMBL" id="WAJ71483.1"/>
    </source>
</evidence>
<dbReference type="SUPFAM" id="SSF82714">
    <property type="entry name" value="Multidrug efflux transporter AcrB TolC docking domain, DN and DC subdomains"/>
    <property type="match status" value="2"/>
</dbReference>
<keyword evidence="1" id="KW-0812">Transmembrane</keyword>
<evidence type="ECO:0000256" key="1">
    <source>
        <dbReference type="SAM" id="Phobius"/>
    </source>
</evidence>
<name>A0ABY7AQE7_9ALTE</name>
<dbReference type="Gene3D" id="3.30.2090.10">
    <property type="entry name" value="Multidrug efflux transporter AcrB TolC docking domain, DN and DC subdomains"/>
    <property type="match status" value="2"/>
</dbReference>
<protein>
    <submittedName>
        <fullName evidence="2">Efflux RND transporter permease subunit</fullName>
    </submittedName>
</protein>
<feature type="transmembrane region" description="Helical" evidence="1">
    <location>
        <begin position="357"/>
        <end position="376"/>
    </location>
</feature>
<dbReference type="InterPro" id="IPR027463">
    <property type="entry name" value="AcrB_DN_DC_subdom"/>
</dbReference>
<feature type="transmembrane region" description="Helical" evidence="1">
    <location>
        <begin position="990"/>
        <end position="1015"/>
    </location>
</feature>
<reference evidence="2" key="1">
    <citation type="submission" date="2022-10" db="EMBL/GenBank/DDBJ databases">
        <title>Catenovulum adriacola sp. nov. isolated in the Harbour of Susak.</title>
        <authorList>
            <person name="Schoch T."/>
            <person name="Reich S.J."/>
            <person name="Stoeferle S."/>
            <person name="Flaiz M."/>
            <person name="Kazda M."/>
            <person name="Riedel C.U."/>
            <person name="Duerre P."/>
        </authorList>
    </citation>
    <scope>NUCLEOTIDE SEQUENCE</scope>
    <source>
        <strain evidence="2">TS8</strain>
    </source>
</reference>
<dbReference type="Pfam" id="PF00873">
    <property type="entry name" value="ACR_tran"/>
    <property type="match status" value="1"/>
</dbReference>
<feature type="transmembrane region" description="Helical" evidence="1">
    <location>
        <begin position="911"/>
        <end position="937"/>
    </location>
</feature>
<feature type="transmembrane region" description="Helical" evidence="1">
    <location>
        <begin position="462"/>
        <end position="481"/>
    </location>
</feature>
<dbReference type="InterPro" id="IPR001036">
    <property type="entry name" value="Acrflvin-R"/>
</dbReference>
<dbReference type="PANTHER" id="PTHR32063">
    <property type="match status" value="1"/>
</dbReference>
<gene>
    <name evidence="2" type="ORF">OLW01_06710</name>
</gene>